<dbReference type="EMBL" id="KQ978323">
    <property type="protein sequence ID" value="KYM95117.1"/>
    <property type="molecule type" value="Genomic_DNA"/>
</dbReference>
<sequence>MDTLEKSGVARLAKERRTGPEGRTLIASAIASFRVVSPSLYSCFKDDTAAAELFPIHVAFQPP</sequence>
<evidence type="ECO:0000313" key="2">
    <source>
        <dbReference type="Proteomes" id="UP000078542"/>
    </source>
</evidence>
<accession>A0A151I921</accession>
<organism evidence="1 2">
    <name type="scientific">Cyphomyrmex costatus</name>
    <dbReference type="NCBI Taxonomy" id="456900"/>
    <lineage>
        <taxon>Eukaryota</taxon>
        <taxon>Metazoa</taxon>
        <taxon>Ecdysozoa</taxon>
        <taxon>Arthropoda</taxon>
        <taxon>Hexapoda</taxon>
        <taxon>Insecta</taxon>
        <taxon>Pterygota</taxon>
        <taxon>Neoptera</taxon>
        <taxon>Endopterygota</taxon>
        <taxon>Hymenoptera</taxon>
        <taxon>Apocrita</taxon>
        <taxon>Aculeata</taxon>
        <taxon>Formicoidea</taxon>
        <taxon>Formicidae</taxon>
        <taxon>Myrmicinae</taxon>
        <taxon>Cyphomyrmex</taxon>
    </lineage>
</organism>
<name>A0A151I921_9HYME</name>
<protein>
    <submittedName>
        <fullName evidence="1">Uncharacterized protein</fullName>
    </submittedName>
</protein>
<dbReference type="AlphaFoldDB" id="A0A151I921"/>
<gene>
    <name evidence="1" type="ORF">ALC62_14228</name>
</gene>
<reference evidence="1 2" key="1">
    <citation type="submission" date="2016-03" db="EMBL/GenBank/DDBJ databases">
        <title>Cyphomyrmex costatus WGS genome.</title>
        <authorList>
            <person name="Nygaard S."/>
            <person name="Hu H."/>
            <person name="Boomsma J."/>
            <person name="Zhang G."/>
        </authorList>
    </citation>
    <scope>NUCLEOTIDE SEQUENCE [LARGE SCALE GENOMIC DNA]</scope>
    <source>
        <strain evidence="1">MS0001</strain>
        <tissue evidence="1">Whole body</tissue>
    </source>
</reference>
<evidence type="ECO:0000313" key="1">
    <source>
        <dbReference type="EMBL" id="KYM95117.1"/>
    </source>
</evidence>
<keyword evidence="2" id="KW-1185">Reference proteome</keyword>
<dbReference type="Proteomes" id="UP000078542">
    <property type="component" value="Unassembled WGS sequence"/>
</dbReference>
<proteinExistence type="predicted"/>